<feature type="binding site" evidence="6">
    <location>
        <position position="349"/>
    </location>
    <ligand>
        <name>Mn(2+)</name>
        <dbReference type="ChEBI" id="CHEBI:29035"/>
    </ligand>
</feature>
<gene>
    <name evidence="6 10" type="primary">araA</name>
</gene>
<dbReference type="InterPro" id="IPR038583">
    <property type="entry name" value="AraA_N_sf"/>
</dbReference>
<evidence type="ECO:0000256" key="5">
    <source>
        <dbReference type="ARBA" id="ARBA00023277"/>
    </source>
</evidence>
<evidence type="ECO:0000313" key="10">
    <source>
        <dbReference type="EMBL" id="QBY21424.1"/>
    </source>
</evidence>
<dbReference type="NCBIfam" id="NF002795">
    <property type="entry name" value="PRK02929.1"/>
    <property type="match status" value="1"/>
</dbReference>
<feature type="binding site" evidence="6">
    <location>
        <position position="307"/>
    </location>
    <ligand>
        <name>Mn(2+)</name>
        <dbReference type="ChEBI" id="CHEBI:29035"/>
    </ligand>
</feature>
<reference evidence="10" key="1">
    <citation type="submission" date="2019-01" db="EMBL/GenBank/DDBJ databases">
        <authorList>
            <person name="Farahat M.G."/>
            <person name="Shehata H."/>
            <person name="Kamel Z."/>
        </authorList>
    </citation>
    <scope>NUCLEOTIDE SEQUENCE</scope>
    <source>
        <strain evidence="10">CAAI</strain>
    </source>
</reference>
<organism evidence="10">
    <name type="scientific">Bacillus amyloliquefaciens</name>
    <name type="common">Bacillus velezensis</name>
    <dbReference type="NCBI Taxonomy" id="1390"/>
    <lineage>
        <taxon>Bacteria</taxon>
        <taxon>Bacillati</taxon>
        <taxon>Bacillota</taxon>
        <taxon>Bacilli</taxon>
        <taxon>Bacillales</taxon>
        <taxon>Bacillaceae</taxon>
        <taxon>Bacillus</taxon>
        <taxon>Bacillus amyloliquefaciens group</taxon>
    </lineage>
</organism>
<dbReference type="GO" id="GO:0019569">
    <property type="term" value="P:L-arabinose catabolic process to D-xylulose 5-phosphate"/>
    <property type="evidence" value="ECO:0007669"/>
    <property type="project" value="UniProtKB-UniRule"/>
</dbReference>
<dbReference type="InterPro" id="IPR055390">
    <property type="entry name" value="AraA_central"/>
</dbReference>
<dbReference type="PANTHER" id="PTHR38464">
    <property type="entry name" value="L-ARABINOSE ISOMERASE"/>
    <property type="match status" value="1"/>
</dbReference>
<dbReference type="Pfam" id="PF02610">
    <property type="entry name" value="AraA_N"/>
    <property type="match status" value="1"/>
</dbReference>
<name>A0A4D6C719_BACAM</name>
<dbReference type="SUPFAM" id="SSF53743">
    <property type="entry name" value="FucI/AraA N-terminal and middle domains"/>
    <property type="match status" value="1"/>
</dbReference>
<dbReference type="CDD" id="cd03557">
    <property type="entry name" value="L-arabinose_isomerase"/>
    <property type="match status" value="1"/>
</dbReference>
<dbReference type="GO" id="GO:0008733">
    <property type="term" value="F:L-arabinose isomerase activity"/>
    <property type="evidence" value="ECO:0007669"/>
    <property type="project" value="UniProtKB-UniRule"/>
</dbReference>
<comment type="similarity">
    <text evidence="6">Belongs to the arabinose isomerase family.</text>
</comment>
<feature type="domain" description="L-arabinose isomerase central" evidence="9">
    <location>
        <begin position="178"/>
        <end position="325"/>
    </location>
</feature>
<keyword evidence="5 6" id="KW-0119">Carbohydrate metabolism</keyword>
<comment type="cofactor">
    <cofactor evidence="6">
        <name>Mn(2+)</name>
        <dbReference type="ChEBI" id="CHEBI:29035"/>
    </cofactor>
    <text evidence="6">Binds 1 Mn(2+) ion per subunit.</text>
</comment>
<evidence type="ECO:0000259" key="8">
    <source>
        <dbReference type="Pfam" id="PF11762"/>
    </source>
</evidence>
<dbReference type="Pfam" id="PF11762">
    <property type="entry name" value="Arabinose_Iso_C"/>
    <property type="match status" value="1"/>
</dbReference>
<dbReference type="EC" id="5.3.1.4" evidence="6"/>
<feature type="domain" description="L-arabinose isomerase N-terminal" evidence="7">
    <location>
        <begin position="9"/>
        <end position="174"/>
    </location>
</feature>
<dbReference type="InterPro" id="IPR004216">
    <property type="entry name" value="Fuc/Ara_isomerase_C"/>
</dbReference>
<keyword evidence="3 6" id="KW-0464">Manganese</keyword>
<evidence type="ECO:0000256" key="3">
    <source>
        <dbReference type="ARBA" id="ARBA00023211"/>
    </source>
</evidence>
<evidence type="ECO:0000256" key="4">
    <source>
        <dbReference type="ARBA" id="ARBA00023235"/>
    </source>
</evidence>
<evidence type="ECO:0000259" key="7">
    <source>
        <dbReference type="Pfam" id="PF02610"/>
    </source>
</evidence>
<dbReference type="UniPathway" id="UPA00145">
    <property type="reaction ID" value="UER00565"/>
</dbReference>
<dbReference type="InterPro" id="IPR003762">
    <property type="entry name" value="Lara_isomerase"/>
</dbReference>
<comment type="catalytic activity">
    <reaction evidence="6">
        <text>beta-L-arabinopyranose = L-ribulose</text>
        <dbReference type="Rhea" id="RHEA:14821"/>
        <dbReference type="ChEBI" id="CHEBI:16880"/>
        <dbReference type="ChEBI" id="CHEBI:40886"/>
        <dbReference type="EC" id="5.3.1.4"/>
    </reaction>
</comment>
<evidence type="ECO:0000256" key="2">
    <source>
        <dbReference type="ARBA" id="ARBA00022935"/>
    </source>
</evidence>
<feature type="binding site" evidence="6">
    <location>
        <position position="448"/>
    </location>
    <ligand>
        <name>Mn(2+)</name>
        <dbReference type="ChEBI" id="CHEBI:29035"/>
    </ligand>
</feature>
<proteinExistence type="inferred from homology"/>
<evidence type="ECO:0000259" key="9">
    <source>
        <dbReference type="Pfam" id="PF24856"/>
    </source>
</evidence>
<dbReference type="GO" id="GO:0005829">
    <property type="term" value="C:cytosol"/>
    <property type="evidence" value="ECO:0007669"/>
    <property type="project" value="TreeGrafter"/>
</dbReference>
<dbReference type="PIRSF" id="PIRSF001478">
    <property type="entry name" value="L-ara_isomerase"/>
    <property type="match status" value="1"/>
</dbReference>
<comment type="function">
    <text evidence="6">Catalyzes the conversion of L-arabinose to L-ribulose.</text>
</comment>
<dbReference type="SUPFAM" id="SSF50443">
    <property type="entry name" value="FucI/AraA C-terminal domain-like"/>
    <property type="match status" value="1"/>
</dbReference>
<accession>A0A4D6C719</accession>
<dbReference type="InterPro" id="IPR055389">
    <property type="entry name" value="AraA_N"/>
</dbReference>
<evidence type="ECO:0000256" key="1">
    <source>
        <dbReference type="ARBA" id="ARBA00022723"/>
    </source>
</evidence>
<evidence type="ECO:0000256" key="6">
    <source>
        <dbReference type="HAMAP-Rule" id="MF_00519"/>
    </source>
</evidence>
<dbReference type="Gene3D" id="3.40.50.10940">
    <property type="match status" value="1"/>
</dbReference>
<dbReference type="Pfam" id="PF24856">
    <property type="entry name" value="AraA_central"/>
    <property type="match status" value="1"/>
</dbReference>
<dbReference type="GO" id="GO:0030145">
    <property type="term" value="F:manganese ion binding"/>
    <property type="evidence" value="ECO:0007669"/>
    <property type="project" value="UniProtKB-UniRule"/>
</dbReference>
<dbReference type="InterPro" id="IPR009015">
    <property type="entry name" value="Fucose_isomerase_N/cen_sf"/>
</dbReference>
<dbReference type="AlphaFoldDB" id="A0A4D6C719"/>
<dbReference type="HAMAP" id="MF_00519">
    <property type="entry name" value="Arabinose_Isome"/>
    <property type="match status" value="1"/>
</dbReference>
<feature type="binding site" evidence="6">
    <location>
        <position position="332"/>
    </location>
    <ligand>
        <name>Mn(2+)</name>
        <dbReference type="ChEBI" id="CHEBI:29035"/>
    </ligand>
</feature>
<dbReference type="PANTHER" id="PTHR38464:SF1">
    <property type="entry name" value="L-ARABINOSE ISOMERASE"/>
    <property type="match status" value="1"/>
</dbReference>
<keyword evidence="2 6" id="KW-0054">Arabinose catabolism</keyword>
<keyword evidence="1 6" id="KW-0479">Metal-binding</keyword>
<sequence length="499" mass="56416">MNVLQNKEYEFWFITGSQHLYGEETLQLVDKHAKGICDGLSGVSSRYKIRHKPVVTSSETIREVLREAQYQENCAGVVTWMHTFSPAKMWIEGLSAFQKPMLHLHTQYHRDIPWETIDMDFMNSNQSAHGDREYGYIQSRMGQTRKVIAGYWDDEEVKRDISQWMNTAAAWNESRHIKVARFGDNMRNVAVTDGDKVGAHIQFGWQVDGYGIGDLTEVMNSVTDAEIEALYEEYDKLYVISDETKQDEAKVSSIKEQAKIELGLTAFLERGGYTAFTTSFEVLHGMKQLPGLAVQRLMEKGYGFAGEGDWKTAALVRMMKIMADGQQTSFMEDYTYHFEPGRAMILGSHMLEVCPTVALDQPKIEVHPLSIGGKEDPARLVFNGIGGSAIIASIIDIGGRFRLVLNEAEGREIDHGMPNLPVARLLWKPEPSLKTAAEAWILAGGAHHTCMSFRLTAEQMLDWAEMAGIESIFISRNTEIRELKKELKWNDVLYRLGGI</sequence>
<dbReference type="EMBL" id="MK393916">
    <property type="protein sequence ID" value="QBY21424.1"/>
    <property type="molecule type" value="Genomic_DNA"/>
</dbReference>
<dbReference type="InterPro" id="IPR024664">
    <property type="entry name" value="Ara_Isoase_C"/>
</dbReference>
<feature type="domain" description="L-arabinose isomerase C-terminal" evidence="8">
    <location>
        <begin position="327"/>
        <end position="470"/>
    </location>
</feature>
<protein>
    <recommendedName>
        <fullName evidence="6">L-arabinose isomerase</fullName>
        <ecNumber evidence="6">5.3.1.4</ecNumber>
    </recommendedName>
</protein>
<comment type="pathway">
    <text evidence="6">Carbohydrate degradation; L-arabinose degradation via L-ribulose; D-xylulose 5-phosphate from L-arabinose (bacterial route): step 1/3.</text>
</comment>
<keyword evidence="4 6" id="KW-0413">Isomerase</keyword>
<dbReference type="SMR" id="A0A4D6C719"/>